<evidence type="ECO:0000313" key="6">
    <source>
        <dbReference type="Proteomes" id="UP000263377"/>
    </source>
</evidence>
<reference evidence="5 6" key="1">
    <citation type="submission" date="2018-08" db="EMBL/GenBank/DDBJ databases">
        <title>Diversity &amp; Physiological Properties of Lignin-Decomposing Actinobacteria from Soil.</title>
        <authorList>
            <person name="Roh S.G."/>
            <person name="Kim S.B."/>
        </authorList>
    </citation>
    <scope>NUCLEOTIDE SEQUENCE [LARGE SCALE GENOMIC DNA]</scope>
    <source>
        <strain evidence="5 6">MMS17-GH009</strain>
    </source>
</reference>
<keyword evidence="2 5" id="KW-0238">DNA-binding</keyword>
<feature type="region of interest" description="Disordered" evidence="4">
    <location>
        <begin position="82"/>
        <end position="118"/>
    </location>
</feature>
<sequence length="118" mass="12729">MTVNKRVLIDRIAPTLGGRRPAALAVEAVLDVIVRAVVDGEPVSVTGFGTFEAVELASRTARNPKTGDTMVVPARRVPRFRPHSRFRDFADGRRGVPQDGSAIRKDPKGTHTSTRGAV</sequence>
<dbReference type="GO" id="GO:0003677">
    <property type="term" value="F:DNA binding"/>
    <property type="evidence" value="ECO:0007669"/>
    <property type="project" value="UniProtKB-KW"/>
</dbReference>
<protein>
    <submittedName>
        <fullName evidence="5">HU family DNA-binding protein</fullName>
    </submittedName>
</protein>
<proteinExistence type="inferred from homology"/>
<dbReference type="SUPFAM" id="SSF47729">
    <property type="entry name" value="IHF-like DNA-binding proteins"/>
    <property type="match status" value="1"/>
</dbReference>
<keyword evidence="1" id="KW-0226">DNA condensation</keyword>
<dbReference type="PANTHER" id="PTHR33175:SF3">
    <property type="entry name" value="DNA-BINDING PROTEIN HU-BETA"/>
    <property type="match status" value="1"/>
</dbReference>
<evidence type="ECO:0000256" key="1">
    <source>
        <dbReference type="ARBA" id="ARBA00023067"/>
    </source>
</evidence>
<dbReference type="Proteomes" id="UP000263377">
    <property type="component" value="Unassembled WGS sequence"/>
</dbReference>
<dbReference type="GO" id="GO:0030261">
    <property type="term" value="P:chromosome condensation"/>
    <property type="evidence" value="ECO:0007669"/>
    <property type="project" value="UniProtKB-KW"/>
</dbReference>
<dbReference type="CDD" id="cd13831">
    <property type="entry name" value="HU"/>
    <property type="match status" value="1"/>
</dbReference>
<dbReference type="AlphaFoldDB" id="A0A373A319"/>
<dbReference type="SMART" id="SM00411">
    <property type="entry name" value="BHL"/>
    <property type="match status" value="1"/>
</dbReference>
<name>A0A373A319_9ACTN</name>
<dbReference type="GO" id="GO:0030527">
    <property type="term" value="F:structural constituent of chromatin"/>
    <property type="evidence" value="ECO:0007669"/>
    <property type="project" value="InterPro"/>
</dbReference>
<keyword evidence="6" id="KW-1185">Reference proteome</keyword>
<dbReference type="PANTHER" id="PTHR33175">
    <property type="entry name" value="DNA-BINDING PROTEIN HU"/>
    <property type="match status" value="1"/>
</dbReference>
<dbReference type="RefSeq" id="WP_117490281.1">
    <property type="nucleotide sequence ID" value="NZ_QVIG01000001.1"/>
</dbReference>
<evidence type="ECO:0000313" key="5">
    <source>
        <dbReference type="EMBL" id="RGD62062.1"/>
    </source>
</evidence>
<dbReference type="InterPro" id="IPR010992">
    <property type="entry name" value="IHF-like_DNA-bd_dom_sf"/>
</dbReference>
<evidence type="ECO:0000256" key="3">
    <source>
        <dbReference type="RuleBase" id="RU003939"/>
    </source>
</evidence>
<dbReference type="InterPro" id="IPR000119">
    <property type="entry name" value="Hist_DNA-bd"/>
</dbReference>
<comment type="caution">
    <text evidence="5">The sequence shown here is derived from an EMBL/GenBank/DDBJ whole genome shotgun (WGS) entry which is preliminary data.</text>
</comment>
<feature type="compositionally biased region" description="Basic and acidic residues" evidence="4">
    <location>
        <begin position="85"/>
        <end position="109"/>
    </location>
</feature>
<gene>
    <name evidence="5" type="ORF">DR950_33805</name>
</gene>
<dbReference type="PRINTS" id="PR01727">
    <property type="entry name" value="DNABINDINGHU"/>
</dbReference>
<comment type="similarity">
    <text evidence="3">Belongs to the bacterial histone-like protein family.</text>
</comment>
<accession>A0A373A319</accession>
<organism evidence="5 6">
    <name type="scientific">Kitasatospora xanthocidica</name>
    <dbReference type="NCBI Taxonomy" id="83382"/>
    <lineage>
        <taxon>Bacteria</taxon>
        <taxon>Bacillati</taxon>
        <taxon>Actinomycetota</taxon>
        <taxon>Actinomycetes</taxon>
        <taxon>Kitasatosporales</taxon>
        <taxon>Streptomycetaceae</taxon>
        <taxon>Kitasatospora</taxon>
    </lineage>
</organism>
<evidence type="ECO:0000256" key="4">
    <source>
        <dbReference type="SAM" id="MobiDB-lite"/>
    </source>
</evidence>
<evidence type="ECO:0000256" key="2">
    <source>
        <dbReference type="ARBA" id="ARBA00023125"/>
    </source>
</evidence>
<dbReference type="GO" id="GO:0005829">
    <property type="term" value="C:cytosol"/>
    <property type="evidence" value="ECO:0007669"/>
    <property type="project" value="TreeGrafter"/>
</dbReference>
<dbReference type="Gene3D" id="4.10.520.10">
    <property type="entry name" value="IHF-like DNA-binding proteins"/>
    <property type="match status" value="1"/>
</dbReference>
<dbReference type="EMBL" id="QVIG01000001">
    <property type="protein sequence ID" value="RGD62062.1"/>
    <property type="molecule type" value="Genomic_DNA"/>
</dbReference>
<dbReference type="Pfam" id="PF00216">
    <property type="entry name" value="Bac_DNA_binding"/>
    <property type="match status" value="1"/>
</dbReference>